<keyword evidence="2" id="KW-0812">Transmembrane</keyword>
<dbReference type="InterPro" id="IPR022156">
    <property type="entry name" value="Uncharacterised_YfbK_N"/>
</dbReference>
<dbReference type="Proteomes" id="UP000557717">
    <property type="component" value="Unassembled WGS sequence"/>
</dbReference>
<dbReference type="Pfam" id="PF12034">
    <property type="entry name" value="YfbK_C"/>
    <property type="match status" value="1"/>
</dbReference>
<evidence type="ECO:0000313" key="4">
    <source>
        <dbReference type="EMBL" id="MBB5352458.1"/>
    </source>
</evidence>
<dbReference type="PROSITE" id="PS50234">
    <property type="entry name" value="VWFA"/>
    <property type="match status" value="1"/>
</dbReference>
<evidence type="ECO:0000259" key="3">
    <source>
        <dbReference type="PROSITE" id="PS50234"/>
    </source>
</evidence>
<organism evidence="4 5">
    <name type="scientific">Haloferula luteola</name>
    <dbReference type="NCBI Taxonomy" id="595692"/>
    <lineage>
        <taxon>Bacteria</taxon>
        <taxon>Pseudomonadati</taxon>
        <taxon>Verrucomicrobiota</taxon>
        <taxon>Verrucomicrobiia</taxon>
        <taxon>Verrucomicrobiales</taxon>
        <taxon>Verrucomicrobiaceae</taxon>
        <taxon>Haloferula</taxon>
    </lineage>
</organism>
<feature type="region of interest" description="Disordered" evidence="1">
    <location>
        <begin position="146"/>
        <end position="172"/>
    </location>
</feature>
<comment type="caution">
    <text evidence="4">The sequence shown here is derived from an EMBL/GenBank/DDBJ whole genome shotgun (WGS) entry which is preliminary data.</text>
</comment>
<keyword evidence="2" id="KW-1133">Transmembrane helix</keyword>
<dbReference type="InterPro" id="IPR021908">
    <property type="entry name" value="YfbK_C"/>
</dbReference>
<sequence length="632" mass="68968">MKHEDDLMDALLKEQSKGRAVDDALLASIEKALDGDGVSSPRRWIWRFGGAVAAAAAVMLVVNLLTAHRRVPDGQGLAWEAHPGAGDGSARTPSSAAAPLQPQSASAARPPEIEAERRLPAPEMALRSTQSQDLMRSTQGLEMGSAPMMQKMSGPREAPGSDLGRSSDGSWRTPWEHPLSSFPVNVETGSYSVIRQAIFEGRPVRPEMVRIESCINAFQYGDPEPKDGQVMALSTQLATCPWDPEHRLLRVSLRGKDVVNVKRPPSNWVFLVDVSGWNQGMPSWAWLKTSMEKLIGALDDRDRMGIVMDAGREEVSLESTRLDSDGKAKAVGALASLGAGRGGAGSEEEALARAYRMARESSVDGGVTRVVLATSVDSDASESPLGAWVEAIKRHPDEKVDLTVLTFGSHLLDDAMSDAVALVEDGQYHAVKDEREAEAIFLQKLSEVEVPLAKEVTTQLEFNPAKVESYRLIGGLNRTLRHDDAFEEGARMGNLVAGDSVTVFYEWVPVKGEGPDATAELRYQKSATRREVVESSEWFTLKVGYQLPEGSSRWQMESTGVGDPIPWEDAGRDFRLGAAVAAFGMKLQGMSEVDEWSWEQVEDLVGGETNQESDEQQEDFLKLIRRLGESGR</sequence>
<feature type="domain" description="VWFA" evidence="3">
    <location>
        <begin position="267"/>
        <end position="445"/>
    </location>
</feature>
<dbReference type="EMBL" id="JACHFD010000013">
    <property type="protein sequence ID" value="MBB5352458.1"/>
    <property type="molecule type" value="Genomic_DNA"/>
</dbReference>
<accession>A0A840VCV1</accession>
<evidence type="ECO:0000256" key="1">
    <source>
        <dbReference type="SAM" id="MobiDB-lite"/>
    </source>
</evidence>
<keyword evidence="5" id="KW-1185">Reference proteome</keyword>
<keyword evidence="2" id="KW-0472">Membrane</keyword>
<dbReference type="InterPro" id="IPR002035">
    <property type="entry name" value="VWF_A"/>
</dbReference>
<feature type="region of interest" description="Disordered" evidence="1">
    <location>
        <begin position="78"/>
        <end position="112"/>
    </location>
</feature>
<dbReference type="AlphaFoldDB" id="A0A840VCV1"/>
<name>A0A840VCV1_9BACT</name>
<dbReference type="Pfam" id="PF12450">
    <property type="entry name" value="vWF_A"/>
    <property type="match status" value="1"/>
</dbReference>
<dbReference type="SUPFAM" id="SSF53300">
    <property type="entry name" value="vWA-like"/>
    <property type="match status" value="1"/>
</dbReference>
<dbReference type="InterPro" id="IPR036465">
    <property type="entry name" value="vWFA_dom_sf"/>
</dbReference>
<gene>
    <name evidence="4" type="ORF">HNR46_002704</name>
</gene>
<evidence type="ECO:0000313" key="5">
    <source>
        <dbReference type="Proteomes" id="UP000557717"/>
    </source>
</evidence>
<dbReference type="RefSeq" id="WP_184019519.1">
    <property type="nucleotide sequence ID" value="NZ_JACHFD010000013.1"/>
</dbReference>
<reference evidence="4 5" key="1">
    <citation type="submission" date="2020-08" db="EMBL/GenBank/DDBJ databases">
        <title>Genomic Encyclopedia of Type Strains, Phase IV (KMG-IV): sequencing the most valuable type-strain genomes for metagenomic binning, comparative biology and taxonomic classification.</title>
        <authorList>
            <person name="Goeker M."/>
        </authorList>
    </citation>
    <scope>NUCLEOTIDE SEQUENCE [LARGE SCALE GENOMIC DNA]</scope>
    <source>
        <strain evidence="4 5">YC6886</strain>
    </source>
</reference>
<dbReference type="Gene3D" id="3.40.50.410">
    <property type="entry name" value="von Willebrand factor, type A domain"/>
    <property type="match status" value="1"/>
</dbReference>
<protein>
    <submittedName>
        <fullName evidence="4">Ca-activated chloride channel family protein</fullName>
    </submittedName>
</protein>
<proteinExistence type="predicted"/>
<feature type="compositionally biased region" description="Low complexity" evidence="1">
    <location>
        <begin position="93"/>
        <end position="110"/>
    </location>
</feature>
<evidence type="ECO:0000256" key="2">
    <source>
        <dbReference type="SAM" id="Phobius"/>
    </source>
</evidence>
<feature type="transmembrane region" description="Helical" evidence="2">
    <location>
        <begin position="44"/>
        <end position="65"/>
    </location>
</feature>
<dbReference type="SMART" id="SM00327">
    <property type="entry name" value="VWA"/>
    <property type="match status" value="1"/>
</dbReference>